<keyword evidence="2" id="KW-1185">Reference proteome</keyword>
<proteinExistence type="predicted"/>
<reference evidence="1 2" key="1">
    <citation type="journal article" date="2022" name="Genome Biol. Evol.">
        <title>The Spruce Budworm Genome: Reconstructing the Evolutionary History of Antifreeze Proteins.</title>
        <authorList>
            <person name="Beliveau C."/>
            <person name="Gagne P."/>
            <person name="Picq S."/>
            <person name="Vernygora O."/>
            <person name="Keeling C.I."/>
            <person name="Pinkney K."/>
            <person name="Doucet D."/>
            <person name="Wen F."/>
            <person name="Johnston J.S."/>
            <person name="Maaroufi H."/>
            <person name="Boyle B."/>
            <person name="Laroche J."/>
            <person name="Dewar K."/>
            <person name="Juretic N."/>
            <person name="Blackburn G."/>
            <person name="Nisole A."/>
            <person name="Brunet B."/>
            <person name="Brandao M."/>
            <person name="Lumley L."/>
            <person name="Duan J."/>
            <person name="Quan G."/>
            <person name="Lucarotti C.J."/>
            <person name="Roe A.D."/>
            <person name="Sperling F.A.H."/>
            <person name="Levesque R.C."/>
            <person name="Cusson M."/>
        </authorList>
    </citation>
    <scope>NUCLEOTIDE SEQUENCE [LARGE SCALE GENOMIC DNA]</scope>
    <source>
        <strain evidence="1">Glfc:IPQL:Cfum</strain>
    </source>
</reference>
<evidence type="ECO:0000313" key="1">
    <source>
        <dbReference type="EMBL" id="KAI8431984.1"/>
    </source>
</evidence>
<evidence type="ECO:0000313" key="2">
    <source>
        <dbReference type="Proteomes" id="UP001064048"/>
    </source>
</evidence>
<organism evidence="1 2">
    <name type="scientific">Choristoneura fumiferana</name>
    <name type="common">Spruce budworm moth</name>
    <name type="synonym">Archips fumiferana</name>
    <dbReference type="NCBI Taxonomy" id="7141"/>
    <lineage>
        <taxon>Eukaryota</taxon>
        <taxon>Metazoa</taxon>
        <taxon>Ecdysozoa</taxon>
        <taxon>Arthropoda</taxon>
        <taxon>Hexapoda</taxon>
        <taxon>Insecta</taxon>
        <taxon>Pterygota</taxon>
        <taxon>Neoptera</taxon>
        <taxon>Endopterygota</taxon>
        <taxon>Lepidoptera</taxon>
        <taxon>Glossata</taxon>
        <taxon>Ditrysia</taxon>
        <taxon>Tortricoidea</taxon>
        <taxon>Tortricidae</taxon>
        <taxon>Tortricinae</taxon>
        <taxon>Choristoneura</taxon>
    </lineage>
</organism>
<sequence>MAQQGSFRSLHLALLSVRWMCFYFIAVIKSMILKLKAEAKTTHTNANGEAHVVLDMPITEEQDIKYDVERSNSESGEIRMKSVFPVDDLKRLQQQDS</sequence>
<dbReference type="EMBL" id="CM046107">
    <property type="protein sequence ID" value="KAI8431984.1"/>
    <property type="molecule type" value="Genomic_DNA"/>
</dbReference>
<accession>A0ACC0K6I4</accession>
<comment type="caution">
    <text evidence="1">The sequence shown here is derived from an EMBL/GenBank/DDBJ whole genome shotgun (WGS) entry which is preliminary data.</text>
</comment>
<gene>
    <name evidence="1" type="ORF">MSG28_004513</name>
</gene>
<dbReference type="Proteomes" id="UP001064048">
    <property type="component" value="Chromosome 7"/>
</dbReference>
<name>A0ACC0K6I4_CHOFU</name>
<protein>
    <submittedName>
        <fullName evidence="1">Uncharacterized protein</fullName>
    </submittedName>
</protein>